<gene>
    <name evidence="2" type="ORF">FYJ34_10500</name>
</gene>
<proteinExistence type="predicted"/>
<evidence type="ECO:0000313" key="2">
    <source>
        <dbReference type="EMBL" id="MSR94672.1"/>
    </source>
</evidence>
<dbReference type="AlphaFoldDB" id="A0A6N7V653"/>
<accession>A0A6N7V653</accession>
<comment type="caution">
    <text evidence="2">The sequence shown here is derived from an EMBL/GenBank/DDBJ whole genome shotgun (WGS) entry which is preliminary data.</text>
</comment>
<keyword evidence="1" id="KW-0175">Coiled coil</keyword>
<evidence type="ECO:0000256" key="1">
    <source>
        <dbReference type="SAM" id="Coils"/>
    </source>
</evidence>
<reference evidence="2 3" key="1">
    <citation type="submission" date="2019-08" db="EMBL/GenBank/DDBJ databases">
        <title>In-depth cultivation of the pig gut microbiome towards novel bacterial diversity and tailored functional studies.</title>
        <authorList>
            <person name="Wylensek D."/>
            <person name="Hitch T.C.A."/>
            <person name="Clavel T."/>
        </authorList>
    </citation>
    <scope>NUCLEOTIDE SEQUENCE [LARGE SCALE GENOMIC DNA]</scope>
    <source>
        <strain evidence="2 3">68-1-5</strain>
    </source>
</reference>
<name>A0A6N7V653_9FIRM</name>
<evidence type="ECO:0000313" key="3">
    <source>
        <dbReference type="Proteomes" id="UP000434409"/>
    </source>
</evidence>
<keyword evidence="3" id="KW-1185">Reference proteome</keyword>
<dbReference type="Proteomes" id="UP000434409">
    <property type="component" value="Unassembled WGS sequence"/>
</dbReference>
<dbReference type="EMBL" id="VULY01000018">
    <property type="protein sequence ID" value="MSR94672.1"/>
    <property type="molecule type" value="Genomic_DNA"/>
</dbReference>
<sequence>MKKRLIFVLVMLLGMGGLYVGSLTKAEDPARENETVNKDAAKEWGRYQRSTGRSGATKEIYLEGKDAVITMEDYERTVYFFTLQGMGEKQAKEQAEIYVKESAALEEEARRQGYTASKKEIEEKIRELQNMDELDETSRKMLEDVIEGYGGEEEYWKYQKKVYEKLLPVEKMAADLMQKFQEDPQGDGSFQEWYERYKKELVKKEFS</sequence>
<organism evidence="2 3">
    <name type="scientific">Suipraeoptans intestinalis</name>
    <dbReference type="NCBI Taxonomy" id="2606628"/>
    <lineage>
        <taxon>Bacteria</taxon>
        <taxon>Bacillati</taxon>
        <taxon>Bacillota</taxon>
        <taxon>Clostridia</taxon>
        <taxon>Lachnospirales</taxon>
        <taxon>Lachnospiraceae</taxon>
        <taxon>Suipraeoptans</taxon>
    </lineage>
</organism>
<protein>
    <submittedName>
        <fullName evidence="2">Uncharacterized protein</fullName>
    </submittedName>
</protein>
<dbReference type="RefSeq" id="WP_154478426.1">
    <property type="nucleotide sequence ID" value="NZ_VULY01000018.1"/>
</dbReference>
<feature type="coiled-coil region" evidence="1">
    <location>
        <begin position="88"/>
        <end position="134"/>
    </location>
</feature>